<evidence type="ECO:0000313" key="1">
    <source>
        <dbReference type="EMBL" id="KAG1799883.1"/>
    </source>
</evidence>
<dbReference type="OrthoDB" id="3165318at2759"/>
<name>A0A9P7DPK8_9AGAM</name>
<protein>
    <submittedName>
        <fullName evidence="1">Uncharacterized protein</fullName>
    </submittedName>
</protein>
<organism evidence="1 2">
    <name type="scientific">Suillus plorans</name>
    <dbReference type="NCBI Taxonomy" id="116603"/>
    <lineage>
        <taxon>Eukaryota</taxon>
        <taxon>Fungi</taxon>
        <taxon>Dikarya</taxon>
        <taxon>Basidiomycota</taxon>
        <taxon>Agaricomycotina</taxon>
        <taxon>Agaricomycetes</taxon>
        <taxon>Agaricomycetidae</taxon>
        <taxon>Boletales</taxon>
        <taxon>Suillineae</taxon>
        <taxon>Suillaceae</taxon>
        <taxon>Suillus</taxon>
    </lineage>
</organism>
<dbReference type="EMBL" id="JABBWE010000010">
    <property type="protein sequence ID" value="KAG1799883.1"/>
    <property type="molecule type" value="Genomic_DNA"/>
</dbReference>
<keyword evidence="2" id="KW-1185">Reference proteome</keyword>
<sequence>MSPRSFVKNLTFQSNDLSQAKNHTGSIEDIAVGFVNKGGIMSTPVLYLSNIGRVTAKFTPVLPVYITSDYEETDIVRGQVDTPAMWPQDLTTLAQSTTWNLARDPNTGHYSIDHA</sequence>
<proteinExistence type="predicted"/>
<dbReference type="RefSeq" id="XP_041164106.1">
    <property type="nucleotide sequence ID" value="XM_041311472.1"/>
</dbReference>
<evidence type="ECO:0000313" key="2">
    <source>
        <dbReference type="Proteomes" id="UP000719766"/>
    </source>
</evidence>
<dbReference type="Proteomes" id="UP000719766">
    <property type="component" value="Unassembled WGS sequence"/>
</dbReference>
<reference evidence="1" key="1">
    <citation type="journal article" date="2020" name="New Phytol.">
        <title>Comparative genomics reveals dynamic genome evolution in host specialist ectomycorrhizal fungi.</title>
        <authorList>
            <person name="Lofgren L.A."/>
            <person name="Nguyen N.H."/>
            <person name="Vilgalys R."/>
            <person name="Ruytinx J."/>
            <person name="Liao H.L."/>
            <person name="Branco S."/>
            <person name="Kuo A."/>
            <person name="LaButti K."/>
            <person name="Lipzen A."/>
            <person name="Andreopoulos W."/>
            <person name="Pangilinan J."/>
            <person name="Riley R."/>
            <person name="Hundley H."/>
            <person name="Na H."/>
            <person name="Barry K."/>
            <person name="Grigoriev I.V."/>
            <person name="Stajich J.E."/>
            <person name="Kennedy P.G."/>
        </authorList>
    </citation>
    <scope>NUCLEOTIDE SEQUENCE</scope>
    <source>
        <strain evidence="1">S12</strain>
    </source>
</reference>
<dbReference type="GeneID" id="64605236"/>
<gene>
    <name evidence="1" type="ORF">HD556DRAFT_73814</name>
</gene>
<dbReference type="AlphaFoldDB" id="A0A9P7DPK8"/>
<accession>A0A9P7DPK8</accession>
<comment type="caution">
    <text evidence="1">The sequence shown here is derived from an EMBL/GenBank/DDBJ whole genome shotgun (WGS) entry which is preliminary data.</text>
</comment>